<dbReference type="SUPFAM" id="SSF100950">
    <property type="entry name" value="NagB/RpiA/CoA transferase-like"/>
    <property type="match status" value="1"/>
</dbReference>
<comment type="similarity">
    <text evidence="4">Belongs to the glucosamine/galactosamine-6-phosphate isomerase family. NagB subfamily.</text>
</comment>
<evidence type="ECO:0000313" key="8">
    <source>
        <dbReference type="Proteomes" id="UP000594771"/>
    </source>
</evidence>
<dbReference type="Gene3D" id="3.40.50.1360">
    <property type="match status" value="1"/>
</dbReference>
<evidence type="ECO:0000256" key="4">
    <source>
        <dbReference type="HAMAP-Rule" id="MF_01241"/>
    </source>
</evidence>
<dbReference type="EC" id="3.5.99.6" evidence="4"/>
<evidence type="ECO:0000256" key="2">
    <source>
        <dbReference type="ARBA" id="ARBA00022801"/>
    </source>
</evidence>
<dbReference type="KEGG" id="aun:AWM73_00970"/>
<comment type="caution">
    <text evidence="4">Lacks conserved residue(s) required for the propagation of feature annotation.</text>
</comment>
<dbReference type="RefSeq" id="WP_060777665.1">
    <property type="nucleotide sequence ID" value="NZ_CAJHLF010000001.1"/>
</dbReference>
<dbReference type="HAMAP" id="MF_01241">
    <property type="entry name" value="GlcN6P_deamin"/>
    <property type="match status" value="1"/>
</dbReference>
<protein>
    <recommendedName>
        <fullName evidence="4">Glucosamine-6-phosphate deaminase</fullName>
        <ecNumber evidence="4">3.5.99.6</ecNumber>
    </recommendedName>
    <alternativeName>
        <fullName evidence="4">GlcN6P deaminase</fullName>
        <shortName evidence="4">GNPDA</shortName>
    </alternativeName>
    <alternativeName>
        <fullName evidence="4">Glucosamine-6-phosphate isomerase</fullName>
    </alternativeName>
</protein>
<organism evidence="7 8">
    <name type="scientific">Aerococcus urinae</name>
    <dbReference type="NCBI Taxonomy" id="1376"/>
    <lineage>
        <taxon>Bacteria</taxon>
        <taxon>Bacillati</taxon>
        <taxon>Bacillota</taxon>
        <taxon>Bacilli</taxon>
        <taxon>Lactobacillales</taxon>
        <taxon>Aerococcaceae</taxon>
        <taxon>Aerococcus</taxon>
    </lineage>
</organism>
<dbReference type="GO" id="GO:0006043">
    <property type="term" value="P:glucosamine catabolic process"/>
    <property type="evidence" value="ECO:0007669"/>
    <property type="project" value="TreeGrafter"/>
</dbReference>
<feature type="active site" description="For ring-opening step" evidence="4">
    <location>
        <position position="128"/>
    </location>
</feature>
<name>A0A109REB5_9LACT</name>
<feature type="active site" description="Proton acceptor; for enolization step" evidence="4">
    <location>
        <position position="62"/>
    </location>
</feature>
<dbReference type="GO" id="GO:0006046">
    <property type="term" value="P:N-acetylglucosamine catabolic process"/>
    <property type="evidence" value="ECO:0007669"/>
    <property type="project" value="UniProtKB-UniRule"/>
</dbReference>
<feature type="active site" description="For ring-opening step" evidence="4">
    <location>
        <position position="135"/>
    </location>
</feature>
<feature type="domain" description="Glucosamine/galactosamine-6-phosphate isomerase" evidence="5">
    <location>
        <begin position="16"/>
        <end position="218"/>
    </location>
</feature>
<gene>
    <name evidence="4 7" type="primary">nagB</name>
    <name evidence="7" type="ORF">I6G68_00045</name>
    <name evidence="6" type="ORF">ODY43_04580</name>
</gene>
<dbReference type="UniPathway" id="UPA00629">
    <property type="reaction ID" value="UER00684"/>
</dbReference>
<dbReference type="AlphaFoldDB" id="A0A109REB5"/>
<reference evidence="7 8" key="1">
    <citation type="submission" date="2020-12" db="EMBL/GenBank/DDBJ databases">
        <title>FDA dAtabase for Regulatory Grade micrObial Sequences (FDA-ARGOS): Supporting development and validation of Infectious Disease Dx tests.</title>
        <authorList>
            <person name="Sproer C."/>
            <person name="Gronow S."/>
            <person name="Severitt S."/>
            <person name="Schroder I."/>
            <person name="Tallon L."/>
            <person name="Sadzewicz L."/>
            <person name="Zhao X."/>
            <person name="Boylan J."/>
            <person name="Ott S."/>
            <person name="Bowen H."/>
            <person name="Vavikolanu K."/>
            <person name="Mehta A."/>
            <person name="Aluvathingal J."/>
            <person name="Nadendla S."/>
            <person name="Lowell S."/>
            <person name="Myers T."/>
            <person name="Yan Y."/>
            <person name="Sichtig H."/>
        </authorList>
    </citation>
    <scope>NUCLEOTIDE SEQUENCE [LARGE SCALE GENOMIC DNA]</scope>
    <source>
        <strain evidence="7 8">FDAARGOS_911</strain>
    </source>
</reference>
<evidence type="ECO:0000256" key="1">
    <source>
        <dbReference type="ARBA" id="ARBA00000644"/>
    </source>
</evidence>
<proteinExistence type="inferred from homology"/>
<dbReference type="GO" id="GO:0004342">
    <property type="term" value="F:glucosamine-6-phosphate deaminase activity"/>
    <property type="evidence" value="ECO:0007669"/>
    <property type="project" value="UniProtKB-UniRule"/>
</dbReference>
<dbReference type="NCBIfam" id="TIGR00502">
    <property type="entry name" value="nagB"/>
    <property type="match status" value="1"/>
</dbReference>
<keyword evidence="3 4" id="KW-0119">Carbohydrate metabolism</keyword>
<reference evidence="6" key="2">
    <citation type="submission" date="2022-09" db="EMBL/GenBank/DDBJ databases">
        <title>Aerococcus urinae taxonomy study.</title>
        <authorList>
            <person name="Christensen J."/>
            <person name="Senneby E."/>
        </authorList>
    </citation>
    <scope>NUCLEOTIDE SEQUENCE</scope>
    <source>
        <strain evidence="6">NLD-066-U95</strain>
    </source>
</reference>
<keyword evidence="9" id="KW-1185">Reference proteome</keyword>
<comment type="catalytic activity">
    <reaction evidence="1 4">
        <text>alpha-D-glucosamine 6-phosphate + H2O = beta-D-fructose 6-phosphate + NH4(+)</text>
        <dbReference type="Rhea" id="RHEA:12172"/>
        <dbReference type="ChEBI" id="CHEBI:15377"/>
        <dbReference type="ChEBI" id="CHEBI:28938"/>
        <dbReference type="ChEBI" id="CHEBI:57634"/>
        <dbReference type="ChEBI" id="CHEBI:75989"/>
        <dbReference type="EC" id="3.5.99.6"/>
    </reaction>
</comment>
<evidence type="ECO:0000259" key="5">
    <source>
        <dbReference type="Pfam" id="PF01182"/>
    </source>
</evidence>
<dbReference type="GO" id="GO:0005737">
    <property type="term" value="C:cytoplasm"/>
    <property type="evidence" value="ECO:0007669"/>
    <property type="project" value="TreeGrafter"/>
</dbReference>
<comment type="function">
    <text evidence="4">Catalyzes the reversible isomerization-deamination of glucosamine 6-phosphate (GlcN6P) to form fructose 6-phosphate (Fru6P) and ammonium ion.</text>
</comment>
<dbReference type="InterPro" id="IPR037171">
    <property type="entry name" value="NagB/RpiA_transferase-like"/>
</dbReference>
<comment type="pathway">
    <text evidence="4">Amino-sugar metabolism; N-acetylneuraminate degradation; D-fructose 6-phosphate from N-acetylneuraminate: step 5/5.</text>
</comment>
<dbReference type="InterPro" id="IPR018321">
    <property type="entry name" value="Glucosamine6P_isomerase_CS"/>
</dbReference>
<dbReference type="PANTHER" id="PTHR11280:SF5">
    <property type="entry name" value="GLUCOSAMINE-6-PHOSPHATE ISOMERASE"/>
    <property type="match status" value="1"/>
</dbReference>
<keyword evidence="2 4" id="KW-0378">Hydrolase</keyword>
<dbReference type="Proteomes" id="UP000594771">
    <property type="component" value="Chromosome"/>
</dbReference>
<dbReference type="Pfam" id="PF01182">
    <property type="entry name" value="Glucosamine_iso"/>
    <property type="match status" value="1"/>
</dbReference>
<dbReference type="EMBL" id="JAOTML010000004">
    <property type="protein sequence ID" value="MCY3053262.1"/>
    <property type="molecule type" value="Genomic_DNA"/>
</dbReference>
<dbReference type="CDD" id="cd01399">
    <property type="entry name" value="GlcN6P_deaminase"/>
    <property type="match status" value="1"/>
</dbReference>
<dbReference type="GO" id="GO:0042802">
    <property type="term" value="F:identical protein binding"/>
    <property type="evidence" value="ECO:0007669"/>
    <property type="project" value="TreeGrafter"/>
</dbReference>
<evidence type="ECO:0000313" key="6">
    <source>
        <dbReference type="EMBL" id="MCY3053262.1"/>
    </source>
</evidence>
<dbReference type="InterPro" id="IPR004547">
    <property type="entry name" value="Glucosamine6P_isomerase"/>
</dbReference>
<dbReference type="Proteomes" id="UP001069145">
    <property type="component" value="Unassembled WGS sequence"/>
</dbReference>
<dbReference type="PANTHER" id="PTHR11280">
    <property type="entry name" value="GLUCOSAMINE-6-PHOSPHATE ISOMERASE"/>
    <property type="match status" value="1"/>
</dbReference>
<dbReference type="PROSITE" id="PS01161">
    <property type="entry name" value="GLC_GALNAC_ISOMERASE"/>
    <property type="match status" value="1"/>
</dbReference>
<dbReference type="GeneID" id="35766769"/>
<dbReference type="InterPro" id="IPR006148">
    <property type="entry name" value="Glc/Gal-6P_isomerase"/>
</dbReference>
<accession>A0A109REB5</accession>
<dbReference type="FunFam" id="3.40.50.1360:FF:000003">
    <property type="entry name" value="Glucosamine-6-phosphate deaminase"/>
    <property type="match status" value="1"/>
</dbReference>
<evidence type="ECO:0000313" key="9">
    <source>
        <dbReference type="Proteomes" id="UP001069145"/>
    </source>
</evidence>
<evidence type="ECO:0000313" key="7">
    <source>
        <dbReference type="EMBL" id="QPS01510.1"/>
    </source>
</evidence>
<dbReference type="EMBL" id="CP065662">
    <property type="protein sequence ID" value="QPS01510.1"/>
    <property type="molecule type" value="Genomic_DNA"/>
</dbReference>
<dbReference type="GO" id="GO:0019262">
    <property type="term" value="P:N-acetylneuraminate catabolic process"/>
    <property type="evidence" value="ECO:0007669"/>
    <property type="project" value="UniProtKB-UniRule"/>
</dbReference>
<dbReference type="GO" id="GO:0005975">
    <property type="term" value="P:carbohydrate metabolic process"/>
    <property type="evidence" value="ECO:0007669"/>
    <property type="project" value="InterPro"/>
</dbReference>
<dbReference type="OrthoDB" id="9791139at2"/>
<sequence>MKVYIYDDIETASQAALNYYQEALADGPKVFGLATGSTPEKLYQEIVASDLDFTDSLSFNLDEYVGLEASHPQSYNYFMHKHLFNEKPFKHNYLLNGANPNEEEECSHFEDLLQEHPIDLQLLGIGRNGHIGFNEPGSSFTSKTRKIELTESTIEANSRLFDSPSDVPTAAYSMGIGSILNSKNILLLAFGEEKAAAVKAMVEGPVTEEVPASALQEHPNVVVILDQAAASQLSGEANA</sequence>
<feature type="active site" description="Proton acceptor; for ring-opening step" evidence="4">
    <location>
        <position position="130"/>
    </location>
</feature>
<evidence type="ECO:0000256" key="3">
    <source>
        <dbReference type="ARBA" id="ARBA00023277"/>
    </source>
</evidence>